<dbReference type="CDD" id="cd08071">
    <property type="entry name" value="MPN_DUF2466"/>
    <property type="match status" value="1"/>
</dbReference>
<dbReference type="EMBL" id="CACVAQ010000091">
    <property type="protein sequence ID" value="CAA6803773.1"/>
    <property type="molecule type" value="Genomic_DNA"/>
</dbReference>
<accession>A0A6S6S7N3</accession>
<evidence type="ECO:0000259" key="7">
    <source>
        <dbReference type="PROSITE" id="PS50249"/>
    </source>
</evidence>
<evidence type="ECO:0000313" key="8">
    <source>
        <dbReference type="EMBL" id="CAA6803773.1"/>
    </source>
</evidence>
<comment type="similarity">
    <text evidence="6">Belongs to the UPF0758 family.</text>
</comment>
<evidence type="ECO:0000256" key="6">
    <source>
        <dbReference type="RuleBase" id="RU003797"/>
    </source>
</evidence>
<evidence type="ECO:0000256" key="2">
    <source>
        <dbReference type="ARBA" id="ARBA00022723"/>
    </source>
</evidence>
<dbReference type="PANTHER" id="PTHR30471">
    <property type="entry name" value="DNA REPAIR PROTEIN RADC"/>
    <property type="match status" value="1"/>
</dbReference>
<dbReference type="SUPFAM" id="SSF47781">
    <property type="entry name" value="RuvA domain 2-like"/>
    <property type="match status" value="1"/>
</dbReference>
<evidence type="ECO:0000256" key="5">
    <source>
        <dbReference type="ARBA" id="ARBA00023049"/>
    </source>
</evidence>
<dbReference type="InterPro" id="IPR001405">
    <property type="entry name" value="UPF0758"/>
</dbReference>
<dbReference type="InterPro" id="IPR037518">
    <property type="entry name" value="MPN"/>
</dbReference>
<name>A0A6S6S7N3_9BACT</name>
<keyword evidence="3" id="KW-0378">Hydrolase</keyword>
<feature type="domain" description="MPN" evidence="7">
    <location>
        <begin position="112"/>
        <end position="235"/>
    </location>
</feature>
<dbReference type="Gene3D" id="3.40.140.10">
    <property type="entry name" value="Cytidine Deaminase, domain 2"/>
    <property type="match status" value="1"/>
</dbReference>
<evidence type="ECO:0000256" key="4">
    <source>
        <dbReference type="ARBA" id="ARBA00022833"/>
    </source>
</evidence>
<keyword evidence="1" id="KW-0645">Protease</keyword>
<keyword evidence="4" id="KW-0862">Zinc</keyword>
<keyword evidence="5" id="KW-0482">Metalloprotease</keyword>
<dbReference type="InterPro" id="IPR046778">
    <property type="entry name" value="UPF0758_N"/>
</dbReference>
<protein>
    <submittedName>
        <fullName evidence="8">DNA repair protein RadC</fullName>
    </submittedName>
</protein>
<evidence type="ECO:0000256" key="3">
    <source>
        <dbReference type="ARBA" id="ARBA00022801"/>
    </source>
</evidence>
<gene>
    <name evidence="8" type="ORF">HELGO_WM32872</name>
</gene>
<dbReference type="PROSITE" id="PS50249">
    <property type="entry name" value="MPN"/>
    <property type="match status" value="1"/>
</dbReference>
<dbReference type="GO" id="GO:0008237">
    <property type="term" value="F:metallopeptidase activity"/>
    <property type="evidence" value="ECO:0007669"/>
    <property type="project" value="UniProtKB-KW"/>
</dbReference>
<dbReference type="AlphaFoldDB" id="A0A6S6S7N3"/>
<organism evidence="8">
    <name type="scientific">uncultured Aureispira sp</name>
    <dbReference type="NCBI Taxonomy" id="1331704"/>
    <lineage>
        <taxon>Bacteria</taxon>
        <taxon>Pseudomonadati</taxon>
        <taxon>Bacteroidota</taxon>
        <taxon>Saprospiria</taxon>
        <taxon>Saprospirales</taxon>
        <taxon>Saprospiraceae</taxon>
        <taxon>Aureispira</taxon>
        <taxon>environmental samples</taxon>
    </lineage>
</organism>
<dbReference type="InterPro" id="IPR025657">
    <property type="entry name" value="RadC_JAB"/>
</dbReference>
<dbReference type="Pfam" id="PF20582">
    <property type="entry name" value="UPF0758_N"/>
    <property type="match status" value="1"/>
</dbReference>
<dbReference type="InterPro" id="IPR010994">
    <property type="entry name" value="RuvA_2-like"/>
</dbReference>
<dbReference type="NCBIfam" id="NF000642">
    <property type="entry name" value="PRK00024.1"/>
    <property type="match status" value="1"/>
</dbReference>
<keyword evidence="2" id="KW-0479">Metal-binding</keyword>
<dbReference type="PANTHER" id="PTHR30471:SF3">
    <property type="entry name" value="UPF0758 PROTEIN YEES-RELATED"/>
    <property type="match status" value="1"/>
</dbReference>
<dbReference type="Pfam" id="PF04002">
    <property type="entry name" value="RadC"/>
    <property type="match status" value="1"/>
</dbReference>
<reference evidence="8" key="1">
    <citation type="submission" date="2020-01" db="EMBL/GenBank/DDBJ databases">
        <authorList>
            <person name="Meier V. D."/>
            <person name="Meier V D."/>
        </authorList>
    </citation>
    <scope>NUCLEOTIDE SEQUENCE</scope>
    <source>
        <strain evidence="8">HLG_WM_MAG_10</strain>
    </source>
</reference>
<dbReference type="GO" id="GO:0006508">
    <property type="term" value="P:proteolysis"/>
    <property type="evidence" value="ECO:0007669"/>
    <property type="project" value="UniProtKB-KW"/>
</dbReference>
<dbReference type="GO" id="GO:0046872">
    <property type="term" value="F:metal ion binding"/>
    <property type="evidence" value="ECO:0007669"/>
    <property type="project" value="UniProtKB-KW"/>
</dbReference>
<evidence type="ECO:0000256" key="1">
    <source>
        <dbReference type="ARBA" id="ARBA00022670"/>
    </source>
</evidence>
<dbReference type="NCBIfam" id="TIGR00608">
    <property type="entry name" value="radc"/>
    <property type="match status" value="1"/>
</dbReference>
<proteinExistence type="inferred from homology"/>
<sequence length="235" mass="25517">MKYHHSTKLSSIKSWAVEDRPREKMLQRGRKHLSNAELVAILLGSGSVTESAVSLAQRVLSSTNNNLNELGKRSIEELQNFKGIGPAKAIAISAALELGIRRQATPLIKKPKITQSSDAYDVLVADLMDLPHEEFVVLLLNQANRVIDRIYISVGGVAGTVVDVKKIFRAALANPLVASIILGHNHPSDNLNPSKADIAITKKIKEAGQYLDISVLDHLIIAGNTYTSLADEGLM</sequence>